<evidence type="ECO:0000313" key="3">
    <source>
        <dbReference type="Proteomes" id="UP000492821"/>
    </source>
</evidence>
<dbReference type="WBParaSite" id="Pan_g14280.t1">
    <property type="protein sequence ID" value="Pan_g14280.t1"/>
    <property type="gene ID" value="Pan_g14280"/>
</dbReference>
<accession>A0A7E4UYA3</accession>
<dbReference type="GO" id="GO:0015035">
    <property type="term" value="F:protein-disulfide reductase activity"/>
    <property type="evidence" value="ECO:0007669"/>
    <property type="project" value="TreeGrafter"/>
</dbReference>
<sequence>MAPDTKVSRATMRHRDILAILALATVAKCVPILSRNLSASTRPFDIGLLLHADDYDHLPKPMAIVFPTSAELAALNLESDDEFDVEADGEDEDEDDAVEIKRMPSKYYRRRFQNRFNGPRQGGMNAGGGGGGGGYPGYGFGPGPNMGNMGGGGIGRSGMGSGSMGGGNGGGGYGPGNGNGDDDGPSDSGPMPTRFGSHRNRRPWGPGASSGSPDSMMMRRGGPTGRYGPSNGGDTDYPNSGFSGGGNGGYGNPLLPNTGISDGFDLSSEVGSDRPSMGKALRPRIASPSVSMGRVPLPAASGTSPGGPPNQRPKAGNVLCCRPSGNRMGNNGGGGSGGGDGPFTGGCGPMGCGGGMAGGNGGGGGMGPQRPYNFMGGPGMGGPPAMMGKGGGMGGWNGPMGSNGGGGGGGDGDDGMGDNGGGGMMSGGNGMMGGGGGGMMGGGGDGPPTGAVGIHMSNNGYSYAGYIERQVRSTTIMMYTLVGCVPCQRAKHLLAVHYADVKSHFLELVGDEDWQRQLQVDLQHITGALTFPYIFVCGNYIGGSSDLFGLHQSGQLRRMVNSCSRQKVAAKAA</sequence>
<evidence type="ECO:0000313" key="4">
    <source>
        <dbReference type="WBParaSite" id="Pan_g14280.t1"/>
    </source>
</evidence>
<protein>
    <submittedName>
        <fullName evidence="4">Glutaredoxin domain-containing protein</fullName>
    </submittedName>
</protein>
<feature type="compositionally biased region" description="Gly residues" evidence="1">
    <location>
        <begin position="417"/>
        <end position="428"/>
    </location>
</feature>
<feature type="compositionally biased region" description="Gly residues" evidence="1">
    <location>
        <begin position="151"/>
        <end position="179"/>
    </location>
</feature>
<dbReference type="AlphaFoldDB" id="A0A7E4UYA3"/>
<keyword evidence="3" id="KW-1185">Reference proteome</keyword>
<dbReference type="Gene3D" id="3.40.30.10">
    <property type="entry name" value="Glutaredoxin"/>
    <property type="match status" value="1"/>
</dbReference>
<feature type="domain" description="Glutaredoxin" evidence="2">
    <location>
        <begin position="476"/>
        <end position="541"/>
    </location>
</feature>
<evidence type="ECO:0000256" key="1">
    <source>
        <dbReference type="SAM" id="MobiDB-lite"/>
    </source>
</evidence>
<dbReference type="SUPFAM" id="SSF52833">
    <property type="entry name" value="Thioredoxin-like"/>
    <property type="match status" value="1"/>
</dbReference>
<name>A0A7E4UYA3_PANRE</name>
<dbReference type="PRINTS" id="PR00160">
    <property type="entry name" value="GLUTAREDOXIN"/>
</dbReference>
<feature type="region of interest" description="Disordered" evidence="1">
    <location>
        <begin position="385"/>
        <end position="428"/>
    </location>
</feature>
<feature type="region of interest" description="Disordered" evidence="1">
    <location>
        <begin position="151"/>
        <end position="323"/>
    </location>
</feature>
<dbReference type="InterPro" id="IPR014025">
    <property type="entry name" value="Glutaredoxin_subgr"/>
</dbReference>
<feature type="compositionally biased region" description="Gly residues" evidence="1">
    <location>
        <begin position="242"/>
        <end position="251"/>
    </location>
</feature>
<dbReference type="InterPro" id="IPR036249">
    <property type="entry name" value="Thioredoxin-like_sf"/>
</dbReference>
<dbReference type="Pfam" id="PF00462">
    <property type="entry name" value="Glutaredoxin"/>
    <property type="match status" value="1"/>
</dbReference>
<reference evidence="3" key="1">
    <citation type="journal article" date="2013" name="Genetics">
        <title>The draft genome and transcriptome of Panagrellus redivivus are shaped by the harsh demands of a free-living lifestyle.</title>
        <authorList>
            <person name="Srinivasan J."/>
            <person name="Dillman A.R."/>
            <person name="Macchietto M.G."/>
            <person name="Heikkinen L."/>
            <person name="Lakso M."/>
            <person name="Fracchia K.M."/>
            <person name="Antoshechkin I."/>
            <person name="Mortazavi A."/>
            <person name="Wong G."/>
            <person name="Sternberg P.W."/>
        </authorList>
    </citation>
    <scope>NUCLEOTIDE SEQUENCE [LARGE SCALE GENOMIC DNA]</scope>
    <source>
        <strain evidence="3">MT8872</strain>
    </source>
</reference>
<proteinExistence type="predicted"/>
<dbReference type="PROSITE" id="PS51354">
    <property type="entry name" value="GLUTAREDOXIN_2"/>
    <property type="match status" value="1"/>
</dbReference>
<reference evidence="4" key="2">
    <citation type="submission" date="2020-10" db="UniProtKB">
        <authorList>
            <consortium name="WormBaseParasite"/>
        </authorList>
    </citation>
    <scope>IDENTIFICATION</scope>
</reference>
<dbReference type="PANTHER" id="PTHR46679:SF4">
    <property type="entry name" value="GLUTAREDOXIN DOMAIN-CONTAINING PROTEIN"/>
    <property type="match status" value="1"/>
</dbReference>
<organism evidence="3 4">
    <name type="scientific">Panagrellus redivivus</name>
    <name type="common">Microworm</name>
    <dbReference type="NCBI Taxonomy" id="6233"/>
    <lineage>
        <taxon>Eukaryota</taxon>
        <taxon>Metazoa</taxon>
        <taxon>Ecdysozoa</taxon>
        <taxon>Nematoda</taxon>
        <taxon>Chromadorea</taxon>
        <taxon>Rhabditida</taxon>
        <taxon>Tylenchina</taxon>
        <taxon>Panagrolaimomorpha</taxon>
        <taxon>Panagrolaimoidea</taxon>
        <taxon>Panagrolaimidae</taxon>
        <taxon>Panagrellus</taxon>
    </lineage>
</organism>
<dbReference type="InterPro" id="IPR002109">
    <property type="entry name" value="Glutaredoxin"/>
</dbReference>
<feature type="compositionally biased region" description="Gly residues" evidence="1">
    <location>
        <begin position="385"/>
        <end position="410"/>
    </location>
</feature>
<evidence type="ECO:0000259" key="2">
    <source>
        <dbReference type="Pfam" id="PF00462"/>
    </source>
</evidence>
<dbReference type="PANTHER" id="PTHR46679">
    <property type="match status" value="1"/>
</dbReference>
<dbReference type="Proteomes" id="UP000492821">
    <property type="component" value="Unassembled WGS sequence"/>
</dbReference>
<dbReference type="GO" id="GO:0005739">
    <property type="term" value="C:mitochondrion"/>
    <property type="evidence" value="ECO:0007669"/>
    <property type="project" value="TreeGrafter"/>
</dbReference>